<evidence type="ECO:0000313" key="6">
    <source>
        <dbReference type="Proteomes" id="UP000001070"/>
    </source>
</evidence>
<keyword evidence="6" id="KW-1185">Reference proteome</keyword>
<reference evidence="5 6" key="1">
    <citation type="journal article" date="2007" name="Nature">
        <title>Evolution of genes and genomes on the Drosophila phylogeny.</title>
        <authorList>
            <consortium name="Drosophila 12 Genomes Consortium"/>
            <person name="Clark A.G."/>
            <person name="Eisen M.B."/>
            <person name="Smith D.R."/>
            <person name="Bergman C.M."/>
            <person name="Oliver B."/>
            <person name="Markow T.A."/>
            <person name="Kaufman T.C."/>
            <person name="Kellis M."/>
            <person name="Gelbart W."/>
            <person name="Iyer V.N."/>
            <person name="Pollard D.A."/>
            <person name="Sackton T.B."/>
            <person name="Larracuente A.M."/>
            <person name="Singh N.D."/>
            <person name="Abad J.P."/>
            <person name="Abt D.N."/>
            <person name="Adryan B."/>
            <person name="Aguade M."/>
            <person name="Akashi H."/>
            <person name="Anderson W.W."/>
            <person name="Aquadro C.F."/>
            <person name="Ardell D.H."/>
            <person name="Arguello R."/>
            <person name="Artieri C.G."/>
            <person name="Barbash D.A."/>
            <person name="Barker D."/>
            <person name="Barsanti P."/>
            <person name="Batterham P."/>
            <person name="Batzoglou S."/>
            <person name="Begun D."/>
            <person name="Bhutkar A."/>
            <person name="Blanco E."/>
            <person name="Bosak S.A."/>
            <person name="Bradley R.K."/>
            <person name="Brand A.D."/>
            <person name="Brent M.R."/>
            <person name="Brooks A.N."/>
            <person name="Brown R.H."/>
            <person name="Butlin R.K."/>
            <person name="Caggese C."/>
            <person name="Calvi B.R."/>
            <person name="Bernardo de Carvalho A."/>
            <person name="Caspi A."/>
            <person name="Castrezana S."/>
            <person name="Celniker S.E."/>
            <person name="Chang J.L."/>
            <person name="Chapple C."/>
            <person name="Chatterji S."/>
            <person name="Chinwalla A."/>
            <person name="Civetta A."/>
            <person name="Clifton S.W."/>
            <person name="Comeron J.M."/>
            <person name="Costello J.C."/>
            <person name="Coyne J.A."/>
            <person name="Daub J."/>
            <person name="David R.G."/>
            <person name="Delcher A.L."/>
            <person name="Delehaunty K."/>
            <person name="Do C.B."/>
            <person name="Ebling H."/>
            <person name="Edwards K."/>
            <person name="Eickbush T."/>
            <person name="Evans J.D."/>
            <person name="Filipski A."/>
            <person name="Findeiss S."/>
            <person name="Freyhult E."/>
            <person name="Fulton L."/>
            <person name="Fulton R."/>
            <person name="Garcia A.C."/>
            <person name="Gardiner A."/>
            <person name="Garfield D.A."/>
            <person name="Garvin B.E."/>
            <person name="Gibson G."/>
            <person name="Gilbert D."/>
            <person name="Gnerre S."/>
            <person name="Godfrey J."/>
            <person name="Good R."/>
            <person name="Gotea V."/>
            <person name="Gravely B."/>
            <person name="Greenberg A.J."/>
            <person name="Griffiths-Jones S."/>
            <person name="Gross S."/>
            <person name="Guigo R."/>
            <person name="Gustafson E.A."/>
            <person name="Haerty W."/>
            <person name="Hahn M.W."/>
            <person name="Halligan D.L."/>
            <person name="Halpern A.L."/>
            <person name="Halter G.M."/>
            <person name="Han M.V."/>
            <person name="Heger A."/>
            <person name="Hillier L."/>
            <person name="Hinrichs A.S."/>
            <person name="Holmes I."/>
            <person name="Hoskins R.A."/>
            <person name="Hubisz M.J."/>
            <person name="Hultmark D."/>
            <person name="Huntley M.A."/>
            <person name="Jaffe D.B."/>
            <person name="Jagadeeshan S."/>
            <person name="Jeck W.R."/>
            <person name="Johnson J."/>
            <person name="Jones C.D."/>
            <person name="Jordan W.C."/>
            <person name="Karpen G.H."/>
            <person name="Kataoka E."/>
            <person name="Keightley P.D."/>
            <person name="Kheradpour P."/>
            <person name="Kirkness E.F."/>
            <person name="Koerich L.B."/>
            <person name="Kristiansen K."/>
            <person name="Kudrna D."/>
            <person name="Kulathinal R.J."/>
            <person name="Kumar S."/>
            <person name="Kwok R."/>
            <person name="Lander E."/>
            <person name="Langley C.H."/>
            <person name="Lapoint R."/>
            <person name="Lazzaro B.P."/>
            <person name="Lee S.J."/>
            <person name="Levesque L."/>
            <person name="Li R."/>
            <person name="Lin C.F."/>
            <person name="Lin M.F."/>
            <person name="Lindblad-Toh K."/>
            <person name="Llopart A."/>
            <person name="Long M."/>
            <person name="Low L."/>
            <person name="Lozovsky E."/>
            <person name="Lu J."/>
            <person name="Luo M."/>
            <person name="Machado C.A."/>
            <person name="Makalowski W."/>
            <person name="Marzo M."/>
            <person name="Matsuda M."/>
            <person name="Matzkin L."/>
            <person name="McAllister B."/>
            <person name="McBride C.S."/>
            <person name="McKernan B."/>
            <person name="McKernan K."/>
            <person name="Mendez-Lago M."/>
            <person name="Minx P."/>
            <person name="Mollenhauer M.U."/>
            <person name="Montooth K."/>
            <person name="Mount S.M."/>
            <person name="Mu X."/>
            <person name="Myers E."/>
            <person name="Negre B."/>
            <person name="Newfeld S."/>
            <person name="Nielsen R."/>
            <person name="Noor M.A."/>
            <person name="O'Grady P."/>
            <person name="Pachter L."/>
            <person name="Papaceit M."/>
            <person name="Parisi M.J."/>
            <person name="Parisi M."/>
            <person name="Parts L."/>
            <person name="Pedersen J.S."/>
            <person name="Pesole G."/>
            <person name="Phillippy A.M."/>
            <person name="Ponting C.P."/>
            <person name="Pop M."/>
            <person name="Porcelli D."/>
            <person name="Powell J.R."/>
            <person name="Prohaska S."/>
            <person name="Pruitt K."/>
            <person name="Puig M."/>
            <person name="Quesneville H."/>
            <person name="Ram K.R."/>
            <person name="Rand D."/>
            <person name="Rasmussen M.D."/>
            <person name="Reed L.K."/>
            <person name="Reenan R."/>
            <person name="Reily A."/>
            <person name="Remington K.A."/>
            <person name="Rieger T.T."/>
            <person name="Ritchie M.G."/>
            <person name="Robin C."/>
            <person name="Rogers Y.H."/>
            <person name="Rohde C."/>
            <person name="Rozas J."/>
            <person name="Rubenfield M.J."/>
            <person name="Ruiz A."/>
            <person name="Russo S."/>
            <person name="Salzberg S.L."/>
            <person name="Sanchez-Gracia A."/>
            <person name="Saranga D.J."/>
            <person name="Sato H."/>
            <person name="Schaeffer S.W."/>
            <person name="Schatz M.C."/>
            <person name="Schlenke T."/>
            <person name="Schwartz R."/>
            <person name="Segarra C."/>
            <person name="Singh R.S."/>
            <person name="Sirot L."/>
            <person name="Sirota M."/>
            <person name="Sisneros N.B."/>
            <person name="Smith C.D."/>
            <person name="Smith T.F."/>
            <person name="Spieth J."/>
            <person name="Stage D.E."/>
            <person name="Stark A."/>
            <person name="Stephan W."/>
            <person name="Strausberg R.L."/>
            <person name="Strempel S."/>
            <person name="Sturgill D."/>
            <person name="Sutton G."/>
            <person name="Sutton G.G."/>
            <person name="Tao W."/>
            <person name="Teichmann S."/>
            <person name="Tobari Y.N."/>
            <person name="Tomimura Y."/>
            <person name="Tsolas J.M."/>
            <person name="Valente V.L."/>
            <person name="Venter E."/>
            <person name="Venter J.C."/>
            <person name="Vicario S."/>
            <person name="Vieira F.G."/>
            <person name="Vilella A.J."/>
            <person name="Villasante A."/>
            <person name="Walenz B."/>
            <person name="Wang J."/>
            <person name="Wasserman M."/>
            <person name="Watts T."/>
            <person name="Wilson D."/>
            <person name="Wilson R.K."/>
            <person name="Wing R.A."/>
            <person name="Wolfner M.F."/>
            <person name="Wong A."/>
            <person name="Wong G.K."/>
            <person name="Wu C.I."/>
            <person name="Wu G."/>
            <person name="Yamamoto D."/>
            <person name="Yang H.P."/>
            <person name="Yang S.P."/>
            <person name="Yorke J.A."/>
            <person name="Yoshida K."/>
            <person name="Zdobnov E."/>
            <person name="Zhang P."/>
            <person name="Zhang Y."/>
            <person name="Zimin A.V."/>
            <person name="Baldwin J."/>
            <person name="Abdouelleil A."/>
            <person name="Abdulkadir J."/>
            <person name="Abebe A."/>
            <person name="Abera B."/>
            <person name="Abreu J."/>
            <person name="Acer S.C."/>
            <person name="Aftuck L."/>
            <person name="Alexander A."/>
            <person name="An P."/>
            <person name="Anderson E."/>
            <person name="Anderson S."/>
            <person name="Arachi H."/>
            <person name="Azer M."/>
            <person name="Bachantsang P."/>
            <person name="Barry A."/>
            <person name="Bayul T."/>
            <person name="Berlin A."/>
            <person name="Bessette D."/>
            <person name="Bloom T."/>
            <person name="Blye J."/>
            <person name="Boguslavskiy L."/>
            <person name="Bonnet C."/>
            <person name="Boukhgalter B."/>
            <person name="Bourzgui I."/>
            <person name="Brown A."/>
            <person name="Cahill P."/>
            <person name="Channer S."/>
            <person name="Cheshatsang Y."/>
            <person name="Chuda L."/>
            <person name="Citroen M."/>
            <person name="Collymore A."/>
            <person name="Cooke P."/>
            <person name="Costello M."/>
            <person name="D'Aco K."/>
            <person name="Daza R."/>
            <person name="De Haan G."/>
            <person name="DeGray S."/>
            <person name="DeMaso C."/>
            <person name="Dhargay N."/>
            <person name="Dooley K."/>
            <person name="Dooley E."/>
            <person name="Doricent M."/>
            <person name="Dorje P."/>
            <person name="Dorjee K."/>
            <person name="Dupes A."/>
            <person name="Elong R."/>
            <person name="Falk J."/>
            <person name="Farina A."/>
            <person name="Faro S."/>
            <person name="Ferguson D."/>
            <person name="Fisher S."/>
            <person name="Foley C.D."/>
            <person name="Franke A."/>
            <person name="Friedrich D."/>
            <person name="Gadbois L."/>
            <person name="Gearin G."/>
            <person name="Gearin C.R."/>
            <person name="Giannoukos G."/>
            <person name="Goode T."/>
            <person name="Graham J."/>
            <person name="Grandbois E."/>
            <person name="Grewal S."/>
            <person name="Gyaltsen K."/>
            <person name="Hafez N."/>
            <person name="Hagos B."/>
            <person name="Hall J."/>
            <person name="Henson C."/>
            <person name="Hollinger A."/>
            <person name="Honan T."/>
            <person name="Huard M.D."/>
            <person name="Hughes L."/>
            <person name="Hurhula B."/>
            <person name="Husby M.E."/>
            <person name="Kamat A."/>
            <person name="Kanga B."/>
            <person name="Kashin S."/>
            <person name="Khazanovich D."/>
            <person name="Kisner P."/>
            <person name="Lance K."/>
            <person name="Lara M."/>
            <person name="Lee W."/>
            <person name="Lennon N."/>
            <person name="Letendre F."/>
            <person name="LeVine R."/>
            <person name="Lipovsky A."/>
            <person name="Liu X."/>
            <person name="Liu J."/>
            <person name="Liu S."/>
            <person name="Lokyitsang T."/>
            <person name="Lokyitsang Y."/>
            <person name="Lubonja R."/>
            <person name="Lui A."/>
            <person name="MacDonald P."/>
            <person name="Magnisalis V."/>
            <person name="Maru K."/>
            <person name="Matthews C."/>
            <person name="McCusker W."/>
            <person name="McDonough S."/>
            <person name="Mehta T."/>
            <person name="Meldrim J."/>
            <person name="Meneus L."/>
            <person name="Mihai O."/>
            <person name="Mihalev A."/>
            <person name="Mihova T."/>
            <person name="Mittelman R."/>
            <person name="Mlenga V."/>
            <person name="Montmayeur A."/>
            <person name="Mulrain L."/>
            <person name="Navidi A."/>
            <person name="Naylor J."/>
            <person name="Negash T."/>
            <person name="Nguyen T."/>
            <person name="Nguyen N."/>
            <person name="Nicol R."/>
            <person name="Norbu C."/>
            <person name="Norbu N."/>
            <person name="Novod N."/>
            <person name="O'Neill B."/>
            <person name="Osman S."/>
            <person name="Markiewicz E."/>
            <person name="Oyono O.L."/>
            <person name="Patti C."/>
            <person name="Phunkhang P."/>
            <person name="Pierre F."/>
            <person name="Priest M."/>
            <person name="Raghuraman S."/>
            <person name="Rege F."/>
            <person name="Reyes R."/>
            <person name="Rise C."/>
            <person name="Rogov P."/>
            <person name="Ross K."/>
            <person name="Ryan E."/>
            <person name="Settipalli S."/>
            <person name="Shea T."/>
            <person name="Sherpa N."/>
            <person name="Shi L."/>
            <person name="Shih D."/>
            <person name="Sparrow T."/>
            <person name="Spaulding J."/>
            <person name="Stalker J."/>
            <person name="Stange-Thomann N."/>
            <person name="Stavropoulos S."/>
            <person name="Stone C."/>
            <person name="Strader C."/>
            <person name="Tesfaye S."/>
            <person name="Thomson T."/>
            <person name="Thoulutsang Y."/>
            <person name="Thoulutsang D."/>
            <person name="Topham K."/>
            <person name="Topping I."/>
            <person name="Tsamla T."/>
            <person name="Vassiliev H."/>
            <person name="Vo A."/>
            <person name="Wangchuk T."/>
            <person name="Wangdi T."/>
            <person name="Weiand M."/>
            <person name="Wilkinson J."/>
            <person name="Wilson A."/>
            <person name="Yadav S."/>
            <person name="Young G."/>
            <person name="Yu Q."/>
            <person name="Zembek L."/>
            <person name="Zhong D."/>
            <person name="Zimmer A."/>
            <person name="Zwirko Z."/>
            <person name="Jaffe D.B."/>
            <person name="Alvarez P."/>
            <person name="Brockman W."/>
            <person name="Butler J."/>
            <person name="Chin C."/>
            <person name="Gnerre S."/>
            <person name="Grabherr M."/>
            <person name="Kleber M."/>
            <person name="Mauceli E."/>
            <person name="MacCallum I."/>
        </authorList>
    </citation>
    <scope>NUCLEOTIDE SEQUENCE [LARGE SCALE GENOMIC DNA]</scope>
    <source>
        <strain evidence="6">Tucson 15287-2541.00</strain>
    </source>
</reference>
<keyword evidence="1 3" id="KW-0479">Metal-binding</keyword>
<keyword evidence="1 3" id="KW-0863">Zinc-finger</keyword>
<dbReference type="Gene3D" id="3.30.40.10">
    <property type="entry name" value="Zinc/RING finger domain, C3HC4 (zinc finger)"/>
    <property type="match status" value="1"/>
</dbReference>
<dbReference type="GO" id="GO:0004842">
    <property type="term" value="F:ubiquitin-protein transferase activity"/>
    <property type="evidence" value="ECO:0007669"/>
    <property type="project" value="InterPro"/>
</dbReference>
<dbReference type="SUPFAM" id="SSF57850">
    <property type="entry name" value="RING/U-box"/>
    <property type="match status" value="1"/>
</dbReference>
<dbReference type="OrthoDB" id="5600418at2759"/>
<dbReference type="Pfam" id="PF13639">
    <property type="entry name" value="zf-RING_2"/>
    <property type="match status" value="1"/>
</dbReference>
<dbReference type="PANTHER" id="PTHR16047:SF7">
    <property type="entry name" value="E3 UBIQUITIN-PROTEIN LIGASE RFWD3"/>
    <property type="match status" value="1"/>
</dbReference>
<dbReference type="eggNOG" id="KOG1645">
    <property type="taxonomic scope" value="Eukaryota"/>
</dbReference>
<dbReference type="InterPro" id="IPR001841">
    <property type="entry name" value="Znf_RING"/>
</dbReference>
<dbReference type="HOGENOM" id="CLU_1671141_0_0_1"/>
<dbReference type="GO" id="GO:0008270">
    <property type="term" value="F:zinc ion binding"/>
    <property type="evidence" value="ECO:0007669"/>
    <property type="project" value="UniProtKB-KW"/>
</dbReference>
<feature type="domain" description="RING-type" evidence="4">
    <location>
        <begin position="113"/>
        <end position="156"/>
    </location>
</feature>
<dbReference type="InterPro" id="IPR037381">
    <property type="entry name" value="RFWD3"/>
</dbReference>
<sequence>MGKCRTAKQTRKRPTSAQQNIDHIARLETLIKEKDQLVDELMALTEQPCKKNDDEQDSTQFFETNLNNIIDIGIKLSIKLTEITSHMEKRMQTIKSMQDQLEEMHKDSYRKTCTVCLSETSFLGKHRLVCLPCGHIYGKNCIVHWLEQQKNCPQCRKPSRVNQVRNLIFPK</sequence>
<protein>
    <submittedName>
        <fullName evidence="5">GH13397</fullName>
    </submittedName>
</protein>
<dbReference type="GO" id="GO:0036297">
    <property type="term" value="P:interstrand cross-link repair"/>
    <property type="evidence" value="ECO:0007669"/>
    <property type="project" value="InterPro"/>
</dbReference>
<dbReference type="EMBL" id="CH916372">
    <property type="protein sequence ID" value="EDV98809.1"/>
    <property type="molecule type" value="Genomic_DNA"/>
</dbReference>
<dbReference type="KEGG" id="dgr:6566807"/>
<dbReference type="PANTHER" id="PTHR16047">
    <property type="entry name" value="RFWD3 PROTEIN"/>
    <property type="match status" value="1"/>
</dbReference>
<proteinExistence type="predicted"/>
<dbReference type="GO" id="GO:0016567">
    <property type="term" value="P:protein ubiquitination"/>
    <property type="evidence" value="ECO:0007669"/>
    <property type="project" value="InterPro"/>
</dbReference>
<keyword evidence="2" id="KW-0862">Zinc</keyword>
<dbReference type="PROSITE" id="PS50089">
    <property type="entry name" value="ZF_RING_2"/>
    <property type="match status" value="1"/>
</dbReference>
<evidence type="ECO:0000256" key="2">
    <source>
        <dbReference type="ARBA" id="ARBA00022833"/>
    </source>
</evidence>
<dbReference type="InterPro" id="IPR013083">
    <property type="entry name" value="Znf_RING/FYVE/PHD"/>
</dbReference>
<name>B4JPH9_DROGR</name>
<dbReference type="GO" id="GO:0005634">
    <property type="term" value="C:nucleus"/>
    <property type="evidence" value="ECO:0007669"/>
    <property type="project" value="InterPro"/>
</dbReference>
<dbReference type="InParanoid" id="B4JPH9"/>
<dbReference type="FunCoup" id="B4JPH9">
    <property type="interactions" value="19"/>
</dbReference>
<accession>B4JPH9</accession>
<dbReference type="STRING" id="7222.B4JPH9"/>
<gene>
    <name evidence="5" type="primary">Dgri\GH13397</name>
    <name evidence="5" type="ORF">Dgri_GH13397</name>
</gene>
<evidence type="ECO:0000313" key="5">
    <source>
        <dbReference type="EMBL" id="EDV98809.1"/>
    </source>
</evidence>
<dbReference type="AlphaFoldDB" id="B4JPH9"/>
<organism evidence="6">
    <name type="scientific">Drosophila grimshawi</name>
    <name type="common">Hawaiian fruit fly</name>
    <name type="synonym">Idiomyia grimshawi</name>
    <dbReference type="NCBI Taxonomy" id="7222"/>
    <lineage>
        <taxon>Eukaryota</taxon>
        <taxon>Metazoa</taxon>
        <taxon>Ecdysozoa</taxon>
        <taxon>Arthropoda</taxon>
        <taxon>Hexapoda</taxon>
        <taxon>Insecta</taxon>
        <taxon>Pterygota</taxon>
        <taxon>Neoptera</taxon>
        <taxon>Endopterygota</taxon>
        <taxon>Diptera</taxon>
        <taxon>Brachycera</taxon>
        <taxon>Muscomorpha</taxon>
        <taxon>Ephydroidea</taxon>
        <taxon>Drosophilidae</taxon>
        <taxon>Drosophila</taxon>
        <taxon>Hawaiian Drosophila</taxon>
    </lineage>
</organism>
<dbReference type="PhylomeDB" id="B4JPH9"/>
<evidence type="ECO:0000256" key="3">
    <source>
        <dbReference type="PROSITE-ProRule" id="PRU00175"/>
    </source>
</evidence>
<dbReference type="Proteomes" id="UP000001070">
    <property type="component" value="Unassembled WGS sequence"/>
</dbReference>
<evidence type="ECO:0000256" key="1">
    <source>
        <dbReference type="ARBA" id="ARBA00022771"/>
    </source>
</evidence>
<dbReference type="SMART" id="SM00184">
    <property type="entry name" value="RING"/>
    <property type="match status" value="1"/>
</dbReference>
<evidence type="ECO:0000259" key="4">
    <source>
        <dbReference type="PROSITE" id="PS50089"/>
    </source>
</evidence>